<keyword evidence="1" id="KW-1185">Reference proteome</keyword>
<gene>
    <name evidence="2" type="primary">LOC117640747</name>
</gene>
<evidence type="ECO:0000313" key="2">
    <source>
        <dbReference type="RefSeq" id="XP_034233524.1"/>
    </source>
</evidence>
<dbReference type="RefSeq" id="XP_034233524.1">
    <property type="nucleotide sequence ID" value="XM_034377633.1"/>
</dbReference>
<dbReference type="Proteomes" id="UP000515158">
    <property type="component" value="Unplaced"/>
</dbReference>
<dbReference type="AlphaFoldDB" id="A0A6P8ZIF7"/>
<evidence type="ECO:0000313" key="1">
    <source>
        <dbReference type="Proteomes" id="UP000515158"/>
    </source>
</evidence>
<accession>A0A6P8ZIF7</accession>
<dbReference type="GeneID" id="117640747"/>
<dbReference type="KEGG" id="tpal:117640747"/>
<sequence length="140" mass="15047">MASTSDIKEPSSAMHCVTCGKNFEASCLTEDHIICGLSAGRAKEARLLLQANDDCAAGVEKLHATLSDALRALEEKSLKLAWLKESLLASVGADTQTWEEARDTLGLGDKICLADHPFPTPTCMCCWLLLSSCFQLGFLA</sequence>
<proteinExistence type="predicted"/>
<protein>
    <submittedName>
        <fullName evidence="2">Uncharacterized protein LOC117640747 isoform X1</fullName>
    </submittedName>
</protein>
<organism evidence="2">
    <name type="scientific">Thrips palmi</name>
    <name type="common">Melon thrips</name>
    <dbReference type="NCBI Taxonomy" id="161013"/>
    <lineage>
        <taxon>Eukaryota</taxon>
        <taxon>Metazoa</taxon>
        <taxon>Ecdysozoa</taxon>
        <taxon>Arthropoda</taxon>
        <taxon>Hexapoda</taxon>
        <taxon>Insecta</taxon>
        <taxon>Pterygota</taxon>
        <taxon>Neoptera</taxon>
        <taxon>Paraneoptera</taxon>
        <taxon>Thysanoptera</taxon>
        <taxon>Terebrantia</taxon>
        <taxon>Thripoidea</taxon>
        <taxon>Thripidae</taxon>
        <taxon>Thrips</taxon>
    </lineage>
</organism>
<dbReference type="InParanoid" id="A0A6P8ZIF7"/>
<name>A0A6P8ZIF7_THRPL</name>
<reference evidence="2" key="1">
    <citation type="submission" date="2025-08" db="UniProtKB">
        <authorList>
            <consortium name="RefSeq"/>
        </authorList>
    </citation>
    <scope>IDENTIFICATION</scope>
    <source>
        <tissue evidence="2">Total insect</tissue>
    </source>
</reference>